<protein>
    <submittedName>
        <fullName evidence="2">Uncharacterized protein</fullName>
    </submittedName>
</protein>
<dbReference type="EMBL" id="JAAAPX010000014">
    <property type="protein sequence ID" value="KAF4242973.1"/>
    <property type="molecule type" value="Genomic_DNA"/>
</dbReference>
<evidence type="ECO:0000313" key="2">
    <source>
        <dbReference type="EMBL" id="KAF4242973.1"/>
    </source>
</evidence>
<accession>A0A8H4MFA8</accession>
<keyword evidence="3" id="KW-1185">Reference proteome</keyword>
<dbReference type="AlphaFoldDB" id="A0A8H4MFA8"/>
<proteinExistence type="predicted"/>
<evidence type="ECO:0000256" key="1">
    <source>
        <dbReference type="SAM" id="MobiDB-lite"/>
    </source>
</evidence>
<reference evidence="2" key="2">
    <citation type="submission" date="2020-04" db="EMBL/GenBank/DDBJ databases">
        <authorList>
            <person name="Santos R.A.C."/>
            <person name="Steenwyk J.L."/>
            <person name="Rivero-Menendez O."/>
            <person name="Mead M.E."/>
            <person name="Silva L.P."/>
            <person name="Bastos R.W."/>
            <person name="Alastruey-Izquierdo A."/>
            <person name="Goldman G.H."/>
            <person name="Rokas A."/>
        </authorList>
    </citation>
    <scope>NUCLEOTIDE SEQUENCE</scope>
    <source>
        <strain evidence="2">CNM-CM6805</strain>
    </source>
</reference>
<evidence type="ECO:0000313" key="3">
    <source>
        <dbReference type="Proteomes" id="UP000653565"/>
    </source>
</evidence>
<organism evidence="2 3">
    <name type="scientific">Aspergillus fumigatiaffinis</name>
    <dbReference type="NCBI Taxonomy" id="340414"/>
    <lineage>
        <taxon>Eukaryota</taxon>
        <taxon>Fungi</taxon>
        <taxon>Dikarya</taxon>
        <taxon>Ascomycota</taxon>
        <taxon>Pezizomycotina</taxon>
        <taxon>Eurotiomycetes</taxon>
        <taxon>Eurotiomycetidae</taxon>
        <taxon>Eurotiales</taxon>
        <taxon>Aspergillaceae</taxon>
        <taxon>Aspergillus</taxon>
        <taxon>Aspergillus subgen. Fumigati</taxon>
    </lineage>
</organism>
<gene>
    <name evidence="2" type="ORF">CNMCM6805_002081</name>
</gene>
<comment type="caution">
    <text evidence="2">The sequence shown here is derived from an EMBL/GenBank/DDBJ whole genome shotgun (WGS) entry which is preliminary data.</text>
</comment>
<feature type="region of interest" description="Disordered" evidence="1">
    <location>
        <begin position="1"/>
        <end position="21"/>
    </location>
</feature>
<feature type="compositionally biased region" description="Basic and acidic residues" evidence="1">
    <location>
        <begin position="8"/>
        <end position="19"/>
    </location>
</feature>
<name>A0A8H4MFA8_9EURO</name>
<sequence length="73" mass="8212">MPKSKIRTASERKQRESASTHRSLALVSLHTHHIENMTCVAIGPKLTMDRSSLFPLLQLDLAMIYEGLELPPN</sequence>
<reference evidence="2" key="1">
    <citation type="journal article" date="2020" name="bioRxiv">
        <title>Genomic and phenotypic heterogeneity of clinical isolates of the human pathogens Aspergillus fumigatus, Aspergillus lentulus and Aspergillus fumigatiaffinis.</title>
        <authorList>
            <person name="dos Santos R.A.C."/>
            <person name="Steenwyk J.L."/>
            <person name="Rivero-Menendez O."/>
            <person name="Mead M.E."/>
            <person name="Silva L.P."/>
            <person name="Bastos R.W."/>
            <person name="Alastruey-Izquierdo A."/>
            <person name="Goldman G.H."/>
            <person name="Rokas A."/>
        </authorList>
    </citation>
    <scope>NUCLEOTIDE SEQUENCE</scope>
    <source>
        <strain evidence="2">CNM-CM6805</strain>
    </source>
</reference>
<dbReference type="Proteomes" id="UP000653565">
    <property type="component" value="Unassembled WGS sequence"/>
</dbReference>